<dbReference type="EMBL" id="CAWYQH010000104">
    <property type="protein sequence ID" value="CAK8687551.1"/>
    <property type="molecule type" value="Genomic_DNA"/>
</dbReference>
<name>A0ABP0G6U8_CLALP</name>
<comment type="caution">
    <text evidence="1">The sequence shown here is derived from an EMBL/GenBank/DDBJ whole genome shotgun (WGS) entry which is preliminary data.</text>
</comment>
<dbReference type="Proteomes" id="UP001642483">
    <property type="component" value="Unassembled WGS sequence"/>
</dbReference>
<protein>
    <submittedName>
        <fullName evidence="1">Uncharacterized protein</fullName>
    </submittedName>
</protein>
<proteinExistence type="predicted"/>
<accession>A0ABP0G6U8</accession>
<gene>
    <name evidence="1" type="ORF">CVLEPA_LOCUS19619</name>
</gene>
<organism evidence="1 2">
    <name type="scientific">Clavelina lepadiformis</name>
    <name type="common">Light-bulb sea squirt</name>
    <name type="synonym">Ascidia lepadiformis</name>
    <dbReference type="NCBI Taxonomy" id="159417"/>
    <lineage>
        <taxon>Eukaryota</taxon>
        <taxon>Metazoa</taxon>
        <taxon>Chordata</taxon>
        <taxon>Tunicata</taxon>
        <taxon>Ascidiacea</taxon>
        <taxon>Aplousobranchia</taxon>
        <taxon>Clavelinidae</taxon>
        <taxon>Clavelina</taxon>
    </lineage>
</organism>
<keyword evidence="2" id="KW-1185">Reference proteome</keyword>
<evidence type="ECO:0000313" key="1">
    <source>
        <dbReference type="EMBL" id="CAK8687551.1"/>
    </source>
</evidence>
<sequence length="98" mass="11323">MEMEIVAKQSVKAQQWDSGDLELLRQSKKNELMQKTEMRMPKQAAASKDKMAWNCRRKTKGISVTTSKEEVLILQPRDGCLWSSQPEIFESYKSKSIN</sequence>
<evidence type="ECO:0000313" key="2">
    <source>
        <dbReference type="Proteomes" id="UP001642483"/>
    </source>
</evidence>
<reference evidence="1 2" key="1">
    <citation type="submission" date="2024-02" db="EMBL/GenBank/DDBJ databases">
        <authorList>
            <person name="Daric V."/>
            <person name="Darras S."/>
        </authorList>
    </citation>
    <scope>NUCLEOTIDE SEQUENCE [LARGE SCALE GENOMIC DNA]</scope>
</reference>